<dbReference type="SUPFAM" id="SSF50630">
    <property type="entry name" value="Acid proteases"/>
    <property type="match status" value="1"/>
</dbReference>
<dbReference type="CDD" id="cd00303">
    <property type="entry name" value="retropepsin_like"/>
    <property type="match status" value="1"/>
</dbReference>
<keyword evidence="8" id="KW-0695">RNA-directed DNA polymerase</keyword>
<dbReference type="PANTHER" id="PTHR37984:SF5">
    <property type="entry name" value="PROTEIN NYNRIN-LIKE"/>
    <property type="match status" value="1"/>
</dbReference>
<dbReference type="Gene3D" id="3.30.70.270">
    <property type="match status" value="2"/>
</dbReference>
<dbReference type="VEuPathDB" id="MicrosporidiaDB:M153_3070003428"/>
<accession>A0A0R0M5T6</accession>
<evidence type="ECO:0000256" key="7">
    <source>
        <dbReference type="ARBA" id="ARBA00022801"/>
    </source>
</evidence>
<dbReference type="SUPFAM" id="SSF56672">
    <property type="entry name" value="DNA/RNA polymerases"/>
    <property type="match status" value="1"/>
</dbReference>
<dbReference type="InterPro" id="IPR043128">
    <property type="entry name" value="Rev_trsase/Diguanyl_cyclase"/>
</dbReference>
<dbReference type="InterPro" id="IPR021109">
    <property type="entry name" value="Peptidase_aspartic_dom_sf"/>
</dbReference>
<keyword evidence="2" id="KW-0808">Transferase</keyword>
<evidence type="ECO:0000256" key="8">
    <source>
        <dbReference type="ARBA" id="ARBA00022918"/>
    </source>
</evidence>
<organism evidence="11 12">
    <name type="scientific">Pseudoloma neurophilia</name>
    <dbReference type="NCBI Taxonomy" id="146866"/>
    <lineage>
        <taxon>Eukaryota</taxon>
        <taxon>Fungi</taxon>
        <taxon>Fungi incertae sedis</taxon>
        <taxon>Microsporidia</taxon>
        <taxon>Pseudoloma</taxon>
    </lineage>
</organism>
<sequence>MRQELIRAGDENVMTQEKMEVLHKLAISSRSIRLEKTSEKSKRYCNYHRSSTHSNEQCRNKKHVHKNLDAKNQNKEKSFCMIIEPQQPMDNVVQGTLEGQRVNVLIDTGATINIINKELSRKMTNLKVKDENGVLLQSVTGETKSEKSINLELGFDAVPHTKYKLEAHVLADTPFDIILGTPFMREQKLIIDYADGKMKLDGYLLKDINKPQGHISEPDRKLIERACTATSEINNKTNKDFDVTECEPLNKDGMDEYHYITLNNTEPVFSKPYKIPESCKEALHNEIQDLINRKIIRESHSCYASPAFPILKADKSIRLIIDFRKLNQKTVKESFPFPNIDDLLTGLQGATKFSSLDLRQGYYQIKMHENSIPLTAFVTPFGHYEFTRMPFGLVNAPRTFQRIVSKVLNGISNIRIYLDDILIFTKQDESHYEKIKEVVNRLHSNGLEINWKKSDINKSMIKYLGRIIDKDGIRADTSHLPSLKEYQWPTTIKKLQSLIGMINWFRNFVPDLSHDLHEITEKLKTKIVPIKWKEDEKATIIKIFNQITKQTLIHHICQRSSRLETENV</sequence>
<dbReference type="Gene3D" id="2.40.70.10">
    <property type="entry name" value="Acid Proteases"/>
    <property type="match status" value="1"/>
</dbReference>
<evidence type="ECO:0000256" key="2">
    <source>
        <dbReference type="ARBA" id="ARBA00022679"/>
    </source>
</evidence>
<dbReference type="EMBL" id="LGUB01000100">
    <property type="protein sequence ID" value="KRH94288.1"/>
    <property type="molecule type" value="Genomic_DNA"/>
</dbReference>
<keyword evidence="6" id="KW-0255">Endonuclease</keyword>
<keyword evidence="5" id="KW-0064">Aspartyl protease</keyword>
<feature type="domain" description="Reverse transcriptase" evidence="10">
    <location>
        <begin position="291"/>
        <end position="468"/>
    </location>
</feature>
<dbReference type="InterPro" id="IPR043502">
    <property type="entry name" value="DNA/RNA_pol_sf"/>
</dbReference>
<evidence type="ECO:0000313" key="11">
    <source>
        <dbReference type="EMBL" id="KRH94288.1"/>
    </source>
</evidence>
<dbReference type="InterPro" id="IPR001995">
    <property type="entry name" value="Peptidase_A2_cat"/>
</dbReference>
<keyword evidence="3" id="KW-0548">Nucleotidyltransferase</keyword>
<dbReference type="GO" id="GO:0004190">
    <property type="term" value="F:aspartic-type endopeptidase activity"/>
    <property type="evidence" value="ECO:0007669"/>
    <property type="project" value="UniProtKB-KW"/>
</dbReference>
<dbReference type="GO" id="GO:0006508">
    <property type="term" value="P:proteolysis"/>
    <property type="evidence" value="ECO:0007669"/>
    <property type="project" value="UniProtKB-KW"/>
</dbReference>
<comment type="caution">
    <text evidence="11">The sequence shown here is derived from an EMBL/GenBank/DDBJ whole genome shotgun (WGS) entry which is preliminary data.</text>
</comment>
<keyword evidence="4" id="KW-0540">Nuclease</keyword>
<evidence type="ECO:0000256" key="3">
    <source>
        <dbReference type="ARBA" id="ARBA00022695"/>
    </source>
</evidence>
<dbReference type="InterPro" id="IPR000477">
    <property type="entry name" value="RT_dom"/>
</dbReference>
<dbReference type="OrthoDB" id="2194544at2759"/>
<evidence type="ECO:0000259" key="10">
    <source>
        <dbReference type="PROSITE" id="PS50878"/>
    </source>
</evidence>
<dbReference type="AlphaFoldDB" id="A0A0R0M5T6"/>
<evidence type="ECO:0000256" key="1">
    <source>
        <dbReference type="ARBA" id="ARBA00022670"/>
    </source>
</evidence>
<evidence type="ECO:0000313" key="12">
    <source>
        <dbReference type="Proteomes" id="UP000051530"/>
    </source>
</evidence>
<dbReference type="PROSITE" id="PS50175">
    <property type="entry name" value="ASP_PROT_RETROV"/>
    <property type="match status" value="1"/>
</dbReference>
<dbReference type="Pfam" id="PF00078">
    <property type="entry name" value="RVT_1"/>
    <property type="match status" value="1"/>
</dbReference>
<dbReference type="CDD" id="cd01647">
    <property type="entry name" value="RT_LTR"/>
    <property type="match status" value="1"/>
</dbReference>
<protein>
    <submittedName>
        <fullName evidence="11">Pol polyprotein</fullName>
    </submittedName>
</protein>
<dbReference type="Pfam" id="PF13650">
    <property type="entry name" value="Asp_protease_2"/>
    <property type="match status" value="1"/>
</dbReference>
<dbReference type="GO" id="GO:0004519">
    <property type="term" value="F:endonuclease activity"/>
    <property type="evidence" value="ECO:0007669"/>
    <property type="project" value="UniProtKB-KW"/>
</dbReference>
<dbReference type="PROSITE" id="PS50878">
    <property type="entry name" value="RT_POL"/>
    <property type="match status" value="1"/>
</dbReference>
<dbReference type="GO" id="GO:0003964">
    <property type="term" value="F:RNA-directed DNA polymerase activity"/>
    <property type="evidence" value="ECO:0007669"/>
    <property type="project" value="UniProtKB-KW"/>
</dbReference>
<dbReference type="InterPro" id="IPR001969">
    <property type="entry name" value="Aspartic_peptidase_AS"/>
</dbReference>
<evidence type="ECO:0000256" key="4">
    <source>
        <dbReference type="ARBA" id="ARBA00022722"/>
    </source>
</evidence>
<keyword evidence="7" id="KW-0378">Hydrolase</keyword>
<keyword evidence="1" id="KW-0645">Protease</keyword>
<evidence type="ECO:0000259" key="9">
    <source>
        <dbReference type="PROSITE" id="PS50175"/>
    </source>
</evidence>
<dbReference type="Gene3D" id="3.10.10.10">
    <property type="entry name" value="HIV Type 1 Reverse Transcriptase, subunit A, domain 1"/>
    <property type="match status" value="1"/>
</dbReference>
<feature type="domain" description="Peptidase A2" evidence="9">
    <location>
        <begin position="102"/>
        <end position="178"/>
    </location>
</feature>
<dbReference type="PANTHER" id="PTHR37984">
    <property type="entry name" value="PROTEIN CBG26694"/>
    <property type="match status" value="1"/>
</dbReference>
<dbReference type="FunFam" id="3.10.10.10:FF:000007">
    <property type="entry name" value="Retrovirus-related Pol polyprotein from transposon 17.6-like Protein"/>
    <property type="match status" value="1"/>
</dbReference>
<dbReference type="PROSITE" id="PS00141">
    <property type="entry name" value="ASP_PROTEASE"/>
    <property type="match status" value="1"/>
</dbReference>
<evidence type="ECO:0000256" key="6">
    <source>
        <dbReference type="ARBA" id="ARBA00022759"/>
    </source>
</evidence>
<name>A0A0R0M5T6_9MICR</name>
<evidence type="ECO:0000256" key="5">
    <source>
        <dbReference type="ARBA" id="ARBA00022750"/>
    </source>
</evidence>
<proteinExistence type="predicted"/>
<reference evidence="11 12" key="1">
    <citation type="submission" date="2015-07" db="EMBL/GenBank/DDBJ databases">
        <title>The genome of Pseudoloma neurophilia, a relevant intracellular parasite of the zebrafish.</title>
        <authorList>
            <person name="Ndikumana S."/>
            <person name="Pelin A."/>
            <person name="Sanders J."/>
            <person name="Corradi N."/>
        </authorList>
    </citation>
    <scope>NUCLEOTIDE SEQUENCE [LARGE SCALE GENOMIC DNA]</scope>
    <source>
        <strain evidence="11 12">MK1</strain>
    </source>
</reference>
<dbReference type="Proteomes" id="UP000051530">
    <property type="component" value="Unassembled WGS sequence"/>
</dbReference>
<dbReference type="InterPro" id="IPR050951">
    <property type="entry name" value="Retrovirus_Pol_polyprotein"/>
</dbReference>
<gene>
    <name evidence="11" type="ORF">M153_3070003428</name>
</gene>
<keyword evidence="12" id="KW-1185">Reference proteome</keyword>